<keyword evidence="5" id="KW-0464">Manganese</keyword>
<dbReference type="CDD" id="cd07415">
    <property type="entry name" value="MPP_PP2A_PP4_PP6"/>
    <property type="match status" value="1"/>
</dbReference>
<dbReference type="InterPro" id="IPR029052">
    <property type="entry name" value="Metallo-depent_PP-like"/>
</dbReference>
<dbReference type="GO" id="GO:0046872">
    <property type="term" value="F:metal ion binding"/>
    <property type="evidence" value="ECO:0007669"/>
    <property type="project" value="UniProtKB-KW"/>
</dbReference>
<dbReference type="PRINTS" id="PR00114">
    <property type="entry name" value="STPHPHTASE"/>
</dbReference>
<evidence type="ECO:0000259" key="10">
    <source>
        <dbReference type="PROSITE" id="PS00125"/>
    </source>
</evidence>
<organism evidence="11">
    <name type="scientific">Sesamum latifolium</name>
    <dbReference type="NCBI Taxonomy" id="2727402"/>
    <lineage>
        <taxon>Eukaryota</taxon>
        <taxon>Viridiplantae</taxon>
        <taxon>Streptophyta</taxon>
        <taxon>Embryophyta</taxon>
        <taxon>Tracheophyta</taxon>
        <taxon>Spermatophyta</taxon>
        <taxon>Magnoliopsida</taxon>
        <taxon>eudicotyledons</taxon>
        <taxon>Gunneridae</taxon>
        <taxon>Pentapetalae</taxon>
        <taxon>asterids</taxon>
        <taxon>lamiids</taxon>
        <taxon>Lamiales</taxon>
        <taxon>Pedaliaceae</taxon>
        <taxon>Sesamum</taxon>
    </lineage>
</organism>
<keyword evidence="2" id="KW-0479">Metal-binding</keyword>
<comment type="cofactor">
    <cofactor evidence="1">
        <name>Mn(2+)</name>
        <dbReference type="ChEBI" id="CHEBI:29035"/>
    </cofactor>
</comment>
<dbReference type="EMBL" id="JACGWN010000002">
    <property type="protein sequence ID" value="KAL0459885.1"/>
    <property type="molecule type" value="Genomic_DNA"/>
</dbReference>
<evidence type="ECO:0000256" key="1">
    <source>
        <dbReference type="ARBA" id="ARBA00001936"/>
    </source>
</evidence>
<dbReference type="Pfam" id="PF00149">
    <property type="entry name" value="Metallophos"/>
    <property type="match status" value="1"/>
</dbReference>
<dbReference type="EC" id="3.1.3.16" evidence="9"/>
<dbReference type="FunFam" id="3.60.21.10:FF:000003">
    <property type="entry name" value="Serine/threonine-protein phosphatase"/>
    <property type="match status" value="1"/>
</dbReference>
<evidence type="ECO:0000256" key="4">
    <source>
        <dbReference type="ARBA" id="ARBA00022912"/>
    </source>
</evidence>
<evidence type="ECO:0000256" key="5">
    <source>
        <dbReference type="ARBA" id="ARBA00023211"/>
    </source>
</evidence>
<evidence type="ECO:0000256" key="2">
    <source>
        <dbReference type="ARBA" id="ARBA00022723"/>
    </source>
</evidence>
<dbReference type="InterPro" id="IPR004843">
    <property type="entry name" value="Calcineurin-like_PHP"/>
</dbReference>
<evidence type="ECO:0000256" key="9">
    <source>
        <dbReference type="RuleBase" id="RU004273"/>
    </source>
</evidence>
<dbReference type="InterPro" id="IPR047129">
    <property type="entry name" value="PPA2-like"/>
</dbReference>
<evidence type="ECO:0000256" key="6">
    <source>
        <dbReference type="ARBA" id="ARBA00034714"/>
    </source>
</evidence>
<evidence type="ECO:0000256" key="8">
    <source>
        <dbReference type="ARBA" id="ARBA00048336"/>
    </source>
</evidence>
<accession>A0AAW2Y2B9</accession>
<name>A0AAW2Y2B9_9LAMI</name>
<dbReference type="AlphaFoldDB" id="A0AAW2Y2B9"/>
<comment type="caution">
    <text evidence="11">The sequence shown here is derived from an EMBL/GenBank/DDBJ whole genome shotgun (WGS) entry which is preliminary data.</text>
</comment>
<proteinExistence type="inferred from homology"/>
<reference evidence="11" key="2">
    <citation type="journal article" date="2024" name="Plant">
        <title>Genomic evolution and insights into agronomic trait innovations of Sesamum species.</title>
        <authorList>
            <person name="Miao H."/>
            <person name="Wang L."/>
            <person name="Qu L."/>
            <person name="Liu H."/>
            <person name="Sun Y."/>
            <person name="Le M."/>
            <person name="Wang Q."/>
            <person name="Wei S."/>
            <person name="Zheng Y."/>
            <person name="Lin W."/>
            <person name="Duan Y."/>
            <person name="Cao H."/>
            <person name="Xiong S."/>
            <person name="Wang X."/>
            <person name="Wei L."/>
            <person name="Li C."/>
            <person name="Ma Q."/>
            <person name="Ju M."/>
            <person name="Zhao R."/>
            <person name="Li G."/>
            <person name="Mu C."/>
            <person name="Tian Q."/>
            <person name="Mei H."/>
            <person name="Zhang T."/>
            <person name="Gao T."/>
            <person name="Zhang H."/>
        </authorList>
    </citation>
    <scope>NUCLEOTIDE SEQUENCE</scope>
    <source>
        <strain evidence="11">KEN1</strain>
    </source>
</reference>
<protein>
    <recommendedName>
        <fullName evidence="9">Serine/threonine-protein phosphatase</fullName>
        <ecNumber evidence="9">3.1.3.16</ecNumber>
    </recommendedName>
</protein>
<dbReference type="Gene3D" id="3.60.21.10">
    <property type="match status" value="1"/>
</dbReference>
<dbReference type="InterPro" id="IPR006186">
    <property type="entry name" value="Ser/Thr-sp_prot-phosphatase"/>
</dbReference>
<dbReference type="PROSITE" id="PS00125">
    <property type="entry name" value="SER_THR_PHOSPHATASE"/>
    <property type="match status" value="1"/>
</dbReference>
<evidence type="ECO:0000256" key="3">
    <source>
        <dbReference type="ARBA" id="ARBA00022801"/>
    </source>
</evidence>
<comment type="similarity">
    <text evidence="6">Belongs to the PPP phosphatase family. PP-2A subfamily.</text>
</comment>
<feature type="domain" description="Serine/threonine specific protein phosphatases" evidence="10">
    <location>
        <begin position="121"/>
        <end position="126"/>
    </location>
</feature>
<evidence type="ECO:0000256" key="7">
    <source>
        <dbReference type="ARBA" id="ARBA00047761"/>
    </source>
</evidence>
<gene>
    <name evidence="11" type="ORF">Slati_0615700</name>
</gene>
<dbReference type="GO" id="GO:0004722">
    <property type="term" value="F:protein serine/threonine phosphatase activity"/>
    <property type="evidence" value="ECO:0007669"/>
    <property type="project" value="UniProtKB-EC"/>
</dbReference>
<comment type="catalytic activity">
    <reaction evidence="7">
        <text>O-phospho-L-seryl-[protein] + H2O = L-seryl-[protein] + phosphate</text>
        <dbReference type="Rhea" id="RHEA:20629"/>
        <dbReference type="Rhea" id="RHEA-COMP:9863"/>
        <dbReference type="Rhea" id="RHEA-COMP:11604"/>
        <dbReference type="ChEBI" id="CHEBI:15377"/>
        <dbReference type="ChEBI" id="CHEBI:29999"/>
        <dbReference type="ChEBI" id="CHEBI:43474"/>
        <dbReference type="ChEBI" id="CHEBI:83421"/>
        <dbReference type="EC" id="3.1.3.16"/>
    </reaction>
</comment>
<evidence type="ECO:0000313" key="11">
    <source>
        <dbReference type="EMBL" id="KAL0459885.1"/>
    </source>
</evidence>
<reference evidence="11" key="1">
    <citation type="submission" date="2020-06" db="EMBL/GenBank/DDBJ databases">
        <authorList>
            <person name="Li T."/>
            <person name="Hu X."/>
            <person name="Zhang T."/>
            <person name="Song X."/>
            <person name="Zhang H."/>
            <person name="Dai N."/>
            <person name="Sheng W."/>
            <person name="Hou X."/>
            <person name="Wei L."/>
        </authorList>
    </citation>
    <scope>NUCLEOTIDE SEQUENCE</scope>
    <source>
        <strain evidence="11">KEN1</strain>
        <tissue evidence="11">Leaf</tissue>
    </source>
</reference>
<dbReference type="SMART" id="SM00156">
    <property type="entry name" value="PP2Ac"/>
    <property type="match status" value="1"/>
</dbReference>
<dbReference type="SUPFAM" id="SSF56300">
    <property type="entry name" value="Metallo-dependent phosphatases"/>
    <property type="match status" value="1"/>
</dbReference>
<comment type="catalytic activity">
    <reaction evidence="8 9">
        <text>O-phospho-L-threonyl-[protein] + H2O = L-threonyl-[protein] + phosphate</text>
        <dbReference type="Rhea" id="RHEA:47004"/>
        <dbReference type="Rhea" id="RHEA-COMP:11060"/>
        <dbReference type="Rhea" id="RHEA-COMP:11605"/>
        <dbReference type="ChEBI" id="CHEBI:15377"/>
        <dbReference type="ChEBI" id="CHEBI:30013"/>
        <dbReference type="ChEBI" id="CHEBI:43474"/>
        <dbReference type="ChEBI" id="CHEBI:61977"/>
        <dbReference type="EC" id="3.1.3.16"/>
    </reaction>
</comment>
<dbReference type="PANTHER" id="PTHR45619">
    <property type="entry name" value="SERINE/THREONINE-PROTEIN PHOSPHATASE PP2A-RELATED"/>
    <property type="match status" value="1"/>
</dbReference>
<keyword evidence="3 9" id="KW-0378">Hydrolase</keyword>
<keyword evidence="4" id="KW-0904">Protein phosphatase</keyword>
<sequence>MDGPVVPTGGSRGNGNLDEQIDQLMQCKPLSEQEIRVLCQKAKEILMNESNVQPVKSPVTICGDIHGQFHDLAELFRIGGKCPDTNYLFMGDYVDRGYYSVETVTLLVALKVRYPQRITILRGNHESRQITQVYGFYDECLRKYGSANVWKIFTDLFDFLPLTALVESEIFCLHGGLSPSVETLDNIRNFDRVQEVPHEGPMCDLLWSDPDDRCGWGISPRGAGYTFGQDISEQFNHTNNLKLIARAHQLVMEGFNWAHDQKVVTIFSAPNYCYRCGNMASILEVDDCNGHNFIQVLSCLILDCSLSQLLDVVSQMSLEGHPIIFSDIAGIVAEYCQADAFKLLCWLIAAYKHVKETGGTLSGSTVLLKLVEIPQKRR</sequence>